<dbReference type="InterPro" id="IPR018060">
    <property type="entry name" value="HTH_AraC"/>
</dbReference>
<evidence type="ECO:0000313" key="6">
    <source>
        <dbReference type="Proteomes" id="UP000231070"/>
    </source>
</evidence>
<dbReference type="EMBL" id="NQVN01000002">
    <property type="protein sequence ID" value="PIP00032.1"/>
    <property type="molecule type" value="Genomic_DNA"/>
</dbReference>
<evidence type="ECO:0000313" key="5">
    <source>
        <dbReference type="EMBL" id="PIP00032.1"/>
    </source>
</evidence>
<dbReference type="GO" id="GO:0043565">
    <property type="term" value="F:sequence-specific DNA binding"/>
    <property type="evidence" value="ECO:0007669"/>
    <property type="project" value="InterPro"/>
</dbReference>
<dbReference type="RefSeq" id="WP_100079368.1">
    <property type="nucleotide sequence ID" value="NZ_NQVN01000002.1"/>
</dbReference>
<evidence type="ECO:0000256" key="1">
    <source>
        <dbReference type="ARBA" id="ARBA00023015"/>
    </source>
</evidence>
<keyword evidence="3" id="KW-0804">Transcription</keyword>
<evidence type="ECO:0000256" key="3">
    <source>
        <dbReference type="ARBA" id="ARBA00023163"/>
    </source>
</evidence>
<evidence type="ECO:0000256" key="2">
    <source>
        <dbReference type="ARBA" id="ARBA00023125"/>
    </source>
</evidence>
<proteinExistence type="predicted"/>
<gene>
    <name evidence="5" type="ORF">CJ014_04620</name>
</gene>
<feature type="domain" description="HTH araC/xylS-type" evidence="4">
    <location>
        <begin position="160"/>
        <end position="258"/>
    </location>
</feature>
<dbReference type="GO" id="GO:0003700">
    <property type="term" value="F:DNA-binding transcription factor activity"/>
    <property type="evidence" value="ECO:0007669"/>
    <property type="project" value="InterPro"/>
</dbReference>
<dbReference type="InterPro" id="IPR009057">
    <property type="entry name" value="Homeodomain-like_sf"/>
</dbReference>
<name>A0A2G9WZ91_9HYPH</name>
<dbReference type="OrthoDB" id="110167at2"/>
<keyword evidence="6" id="KW-1185">Reference proteome</keyword>
<keyword evidence="2" id="KW-0238">DNA-binding</keyword>
<dbReference type="InterPro" id="IPR050204">
    <property type="entry name" value="AraC_XylS_family_regulators"/>
</dbReference>
<dbReference type="InterPro" id="IPR018062">
    <property type="entry name" value="HTH_AraC-typ_CS"/>
</dbReference>
<dbReference type="PANTHER" id="PTHR46796">
    <property type="entry name" value="HTH-TYPE TRANSCRIPTIONAL ACTIVATOR RHAS-RELATED"/>
    <property type="match status" value="1"/>
</dbReference>
<dbReference type="Pfam" id="PF12833">
    <property type="entry name" value="HTH_18"/>
    <property type="match status" value="1"/>
</dbReference>
<keyword evidence="1" id="KW-0805">Transcription regulation</keyword>
<protein>
    <recommendedName>
        <fullName evidence="4">HTH araC/xylS-type domain-containing protein</fullName>
    </recommendedName>
</protein>
<dbReference type="AlphaFoldDB" id="A0A2G9WZ91"/>
<reference evidence="5 6" key="1">
    <citation type="submission" date="2017-08" db="EMBL/GenBank/DDBJ databases">
        <title>Pleomorphomonas carboxidotrophicus sp. nov., a new mesophilic hydrogenogenic carboxidotroph.</title>
        <authorList>
            <person name="Esquivel-Elizondo S."/>
            <person name="Krajmalnik-Brown R."/>
            <person name="Maldonado J."/>
        </authorList>
    </citation>
    <scope>NUCLEOTIDE SEQUENCE [LARGE SCALE GENOMIC DNA]</scope>
    <source>
        <strain evidence="5 6">SVCO-16</strain>
    </source>
</reference>
<dbReference type="SUPFAM" id="SSF46689">
    <property type="entry name" value="Homeodomain-like"/>
    <property type="match status" value="1"/>
</dbReference>
<dbReference type="PROSITE" id="PS01124">
    <property type="entry name" value="HTH_ARAC_FAMILY_2"/>
    <property type="match status" value="1"/>
</dbReference>
<comment type="caution">
    <text evidence="5">The sequence shown here is derived from an EMBL/GenBank/DDBJ whole genome shotgun (WGS) entry which is preliminary data.</text>
</comment>
<dbReference type="PROSITE" id="PS00041">
    <property type="entry name" value="HTH_ARAC_FAMILY_1"/>
    <property type="match status" value="1"/>
</dbReference>
<organism evidence="5 6">
    <name type="scientific">Pleomorphomonas carboxyditropha</name>
    <dbReference type="NCBI Taxonomy" id="2023338"/>
    <lineage>
        <taxon>Bacteria</taxon>
        <taxon>Pseudomonadati</taxon>
        <taxon>Pseudomonadota</taxon>
        <taxon>Alphaproteobacteria</taxon>
        <taxon>Hyphomicrobiales</taxon>
        <taxon>Pleomorphomonadaceae</taxon>
        <taxon>Pleomorphomonas</taxon>
    </lineage>
</organism>
<dbReference type="Proteomes" id="UP000231070">
    <property type="component" value="Unassembled WGS sequence"/>
</dbReference>
<evidence type="ECO:0000259" key="4">
    <source>
        <dbReference type="PROSITE" id="PS01124"/>
    </source>
</evidence>
<sequence length="264" mass="29628">MKFFPEELRFVFGQSRYAGRERFGPLHGCQIEMVHIRTGQVEAVIDGVALDIVAPAMLFVAAARQLEYRYGGDDLSDVFWCQCLGPSIGEGLVSTLRSHNGAMVVSEAASTLFRLGAELPLRISDGMPDFVASLAETLAQELIGRRGGGDRAPKGESRVAVIGRYIEDNLEQVIGMRELSEAFALTPQHINRLFRAAYGVNALDYLWHLRIRRGAFMLRHTGMPISQIAYRNGFKTPNHFSRLIQRQYGLSPRKLRMRDWLGET</sequence>
<dbReference type="SMART" id="SM00342">
    <property type="entry name" value="HTH_ARAC"/>
    <property type="match status" value="1"/>
</dbReference>
<dbReference type="Gene3D" id="1.10.10.60">
    <property type="entry name" value="Homeodomain-like"/>
    <property type="match status" value="1"/>
</dbReference>
<accession>A0A2G9WZ91</accession>